<reference evidence="10 11" key="1">
    <citation type="journal article" date="2010" name="Genome Biol. Evol.">
        <title>The sequence of a 1.8-mb bacterial linear plasmid reveals a rich evolutionary reservoir of secondary metabolic pathways.</title>
        <authorList>
            <person name="Medema M.H."/>
            <person name="Trefzer A."/>
            <person name="Kovalchuk A."/>
            <person name="van den Berg M."/>
            <person name="Mueller U."/>
            <person name="Heijne W."/>
            <person name="Wu L."/>
            <person name="Alam M.T."/>
            <person name="Ronning C.M."/>
            <person name="Nierman W.C."/>
            <person name="Bovenberg R.A.L."/>
            <person name="Breitling R."/>
            <person name="Takano E."/>
        </authorList>
    </citation>
    <scope>NUCLEOTIDE SEQUENCE [LARGE SCALE GENOMIC DNA]</scope>
    <source>
        <strain evidence="11">ATCC 27064 / DSM 738 / JCM 4710 / NBRC 13307 / NCIMB 12785 / NRRL 3585 / VKM Ac-602</strain>
        <plasmid evidence="10">pSCL4</plasmid>
    </source>
</reference>
<dbReference type="Proteomes" id="UP000002357">
    <property type="component" value="Plasmid pSCL4"/>
</dbReference>
<dbReference type="InterPro" id="IPR006091">
    <property type="entry name" value="Acyl-CoA_Oxase/DH_mid-dom"/>
</dbReference>
<comment type="cofactor">
    <cofactor evidence="1 6">
        <name>FAD</name>
        <dbReference type="ChEBI" id="CHEBI:57692"/>
    </cofactor>
</comment>
<keyword evidence="3 6" id="KW-0285">Flavoprotein</keyword>
<evidence type="ECO:0000259" key="9">
    <source>
        <dbReference type="Pfam" id="PF02771"/>
    </source>
</evidence>
<dbReference type="EMBL" id="CM000914">
    <property type="protein sequence ID" value="EFG03788.2"/>
    <property type="molecule type" value="Genomic_DNA"/>
</dbReference>
<dbReference type="InterPro" id="IPR046373">
    <property type="entry name" value="Acyl-CoA_Oxase/DH_mid-dom_sf"/>
</dbReference>
<dbReference type="EC" id="1.3.99.-" evidence="10"/>
<dbReference type="PIRSF" id="PIRSF016578">
    <property type="entry name" value="HsaA"/>
    <property type="match status" value="1"/>
</dbReference>
<name>B5GRZ6_STRCL</name>
<dbReference type="PROSITE" id="PS00073">
    <property type="entry name" value="ACYL_COA_DH_2"/>
    <property type="match status" value="1"/>
</dbReference>
<feature type="domain" description="Acyl-CoA dehydrogenase/oxidase N-terminal" evidence="9">
    <location>
        <begin position="6"/>
        <end position="120"/>
    </location>
</feature>
<dbReference type="PANTHER" id="PTHR43884">
    <property type="entry name" value="ACYL-COA DEHYDROGENASE"/>
    <property type="match status" value="1"/>
</dbReference>
<feature type="domain" description="Acyl-CoA dehydrogenase/oxidase C-terminal" evidence="7">
    <location>
        <begin position="231"/>
        <end position="379"/>
    </location>
</feature>
<keyword evidence="4 6" id="KW-0274">FAD</keyword>
<dbReference type="InterPro" id="IPR006089">
    <property type="entry name" value="Acyl-CoA_DH_CS"/>
</dbReference>
<comment type="similarity">
    <text evidence="2 6">Belongs to the acyl-CoA dehydrogenase family.</text>
</comment>
<feature type="domain" description="Acyl-CoA oxidase/dehydrogenase middle" evidence="8">
    <location>
        <begin position="126"/>
        <end position="219"/>
    </location>
</feature>
<evidence type="ECO:0000256" key="5">
    <source>
        <dbReference type="ARBA" id="ARBA00023002"/>
    </source>
</evidence>
<organism evidence="10 11">
    <name type="scientific">Streptomyces clavuligerus</name>
    <dbReference type="NCBI Taxonomy" id="1901"/>
    <lineage>
        <taxon>Bacteria</taxon>
        <taxon>Bacillati</taxon>
        <taxon>Actinomycetota</taxon>
        <taxon>Actinomycetes</taxon>
        <taxon>Kitasatosporales</taxon>
        <taxon>Streptomycetaceae</taxon>
        <taxon>Streptomyces</taxon>
    </lineage>
</organism>
<evidence type="ECO:0000256" key="2">
    <source>
        <dbReference type="ARBA" id="ARBA00009347"/>
    </source>
</evidence>
<dbReference type="GeneID" id="93733487"/>
<dbReference type="FunFam" id="2.40.110.10:FF:000002">
    <property type="entry name" value="Acyl-CoA dehydrogenase fadE12"/>
    <property type="match status" value="1"/>
</dbReference>
<dbReference type="PANTHER" id="PTHR43884:SF12">
    <property type="entry name" value="ISOVALERYL-COA DEHYDROGENASE, MITOCHONDRIAL-RELATED"/>
    <property type="match status" value="1"/>
</dbReference>
<geneLocation type="plasmid" evidence="10 11">
    <name>pSCL4</name>
</geneLocation>
<proteinExistence type="inferred from homology"/>
<dbReference type="Gene3D" id="1.20.140.10">
    <property type="entry name" value="Butyryl-CoA Dehydrogenase, subunit A, domain 3"/>
    <property type="match status" value="1"/>
</dbReference>
<dbReference type="Pfam" id="PF02771">
    <property type="entry name" value="Acyl-CoA_dh_N"/>
    <property type="match status" value="1"/>
</dbReference>
<evidence type="ECO:0000313" key="11">
    <source>
        <dbReference type="Proteomes" id="UP000002357"/>
    </source>
</evidence>
<dbReference type="RefSeq" id="WP_003954575.1">
    <property type="nucleotide sequence ID" value="NZ_CM000914.1"/>
</dbReference>
<dbReference type="SUPFAM" id="SSF47203">
    <property type="entry name" value="Acyl-CoA dehydrogenase C-terminal domain-like"/>
    <property type="match status" value="1"/>
</dbReference>
<sequence length="395" mass="42887">MDFDLTPEQREFCANLETFALKELNDGLVERDREGVFAAENWRKCADIGLLGLPVPVEHGGLAADATTMMTALESLGYGCRDNGLIFSLHAHLWAGTSPIVRFGSPGQRERYLPGMCAGDVIAGHAMTEPGSGSDAFAMATTVTRTGGTYVLNGSKVFVSNAPIADVLLVFAVDPAKRGFAGVSAFLVDRDTPGLTVSRPVSKMGLRTSPMGEVHLDGCEVAADALLGPEGAGMAVFNWTMERERSFILASALGTMRRDLERCVDHARTRGQFGRPIGSFQAVSHRIVDMRMRLDAARLLLHRLAWQIDNDRPTKVEAALAKVFVSEAFVQSGLDAVQIHGGYGYTTEYELERDLRDALASRIYSGTSEIQRNLAAHHMGLTTRTTGRRPTGRKN</sequence>
<dbReference type="InterPro" id="IPR009100">
    <property type="entry name" value="AcylCoA_DH/oxidase_NM_dom_sf"/>
</dbReference>
<dbReference type="PROSITE" id="PS00072">
    <property type="entry name" value="ACYL_COA_DH_1"/>
    <property type="match status" value="1"/>
</dbReference>
<evidence type="ECO:0000256" key="3">
    <source>
        <dbReference type="ARBA" id="ARBA00022630"/>
    </source>
</evidence>
<dbReference type="SUPFAM" id="SSF56645">
    <property type="entry name" value="Acyl-CoA dehydrogenase NM domain-like"/>
    <property type="match status" value="1"/>
</dbReference>
<evidence type="ECO:0000256" key="1">
    <source>
        <dbReference type="ARBA" id="ARBA00001974"/>
    </source>
</evidence>
<evidence type="ECO:0000259" key="7">
    <source>
        <dbReference type="Pfam" id="PF00441"/>
    </source>
</evidence>
<dbReference type="InterPro" id="IPR013786">
    <property type="entry name" value="AcylCoA_DH/ox_N"/>
</dbReference>
<evidence type="ECO:0000259" key="8">
    <source>
        <dbReference type="Pfam" id="PF02770"/>
    </source>
</evidence>
<evidence type="ECO:0000313" key="10">
    <source>
        <dbReference type="EMBL" id="EFG03788.2"/>
    </source>
</evidence>
<dbReference type="Gene3D" id="1.10.540.10">
    <property type="entry name" value="Acyl-CoA dehydrogenase/oxidase, N-terminal domain"/>
    <property type="match status" value="1"/>
</dbReference>
<dbReference type="FunFam" id="1.20.140.10:FF:000001">
    <property type="entry name" value="Acyl-CoA dehydrogenase"/>
    <property type="match status" value="1"/>
</dbReference>
<protein>
    <submittedName>
        <fullName evidence="10">Acyl-CoA dehydrogenase domain protein</fullName>
        <ecNumber evidence="10">1.3.99.-</ecNumber>
    </submittedName>
</protein>
<dbReference type="eggNOG" id="COG1960">
    <property type="taxonomic scope" value="Bacteria"/>
</dbReference>
<dbReference type="InterPro" id="IPR037069">
    <property type="entry name" value="AcylCoA_DH/ox_N_sf"/>
</dbReference>
<keyword evidence="11" id="KW-1185">Reference proteome</keyword>
<gene>
    <name evidence="10" type="ORF">SCLAV_p0297</name>
</gene>
<dbReference type="Pfam" id="PF00441">
    <property type="entry name" value="Acyl-CoA_dh_1"/>
    <property type="match status" value="1"/>
</dbReference>
<dbReference type="Gene3D" id="2.40.110.10">
    <property type="entry name" value="Butyryl-CoA Dehydrogenase, subunit A, domain 2"/>
    <property type="match status" value="1"/>
</dbReference>
<evidence type="ECO:0000256" key="6">
    <source>
        <dbReference type="RuleBase" id="RU362125"/>
    </source>
</evidence>
<keyword evidence="5 6" id="KW-0560">Oxidoreductase</keyword>
<dbReference type="InterPro" id="IPR009075">
    <property type="entry name" value="AcylCo_DH/oxidase_C"/>
</dbReference>
<keyword evidence="10" id="KW-0614">Plasmid</keyword>
<dbReference type="GO" id="GO:0003995">
    <property type="term" value="F:acyl-CoA dehydrogenase activity"/>
    <property type="evidence" value="ECO:0007669"/>
    <property type="project" value="InterPro"/>
</dbReference>
<dbReference type="GO" id="GO:0050660">
    <property type="term" value="F:flavin adenine dinucleotide binding"/>
    <property type="evidence" value="ECO:0007669"/>
    <property type="project" value="InterPro"/>
</dbReference>
<dbReference type="InterPro" id="IPR036250">
    <property type="entry name" value="AcylCo_DH-like_C"/>
</dbReference>
<accession>B5GRZ6</accession>
<dbReference type="AlphaFoldDB" id="B5GRZ6"/>
<evidence type="ECO:0000256" key="4">
    <source>
        <dbReference type="ARBA" id="ARBA00022827"/>
    </source>
</evidence>
<dbReference type="Pfam" id="PF02770">
    <property type="entry name" value="Acyl-CoA_dh_M"/>
    <property type="match status" value="1"/>
</dbReference>
<dbReference type="OrthoDB" id="8876745at2"/>